<dbReference type="InterPro" id="IPR019261">
    <property type="entry name" value="PARG_cat_microbial"/>
</dbReference>
<organism evidence="3 4">
    <name type="scientific">Aspergillus pseudoviridinutans</name>
    <dbReference type="NCBI Taxonomy" id="1517512"/>
    <lineage>
        <taxon>Eukaryota</taxon>
        <taxon>Fungi</taxon>
        <taxon>Dikarya</taxon>
        <taxon>Ascomycota</taxon>
        <taxon>Pezizomycotina</taxon>
        <taxon>Eurotiomycetes</taxon>
        <taxon>Eurotiomycetidae</taxon>
        <taxon>Eurotiales</taxon>
        <taxon>Aspergillaceae</taxon>
        <taxon>Aspergillus</taxon>
        <taxon>Aspergillus subgen. Fumigati</taxon>
    </lineage>
</organism>
<dbReference type="RefSeq" id="XP_043152620.1">
    <property type="nucleotide sequence ID" value="XM_043296685.1"/>
</dbReference>
<dbReference type="Gene3D" id="3.40.220.10">
    <property type="entry name" value="Leucine Aminopeptidase, subunit E, domain 1"/>
    <property type="match status" value="1"/>
</dbReference>
<feature type="domain" description="Microbial-type PARG catalytic" evidence="2">
    <location>
        <begin position="105"/>
        <end position="204"/>
    </location>
</feature>
<gene>
    <name evidence="3" type="ORF">Asppvi_000376</name>
</gene>
<dbReference type="PANTHER" id="PTHR35596">
    <property type="entry name" value="DUF2263 DOMAIN-CONTAINING PROTEIN"/>
    <property type="match status" value="1"/>
</dbReference>
<evidence type="ECO:0000313" key="4">
    <source>
        <dbReference type="Proteomes" id="UP001043456"/>
    </source>
</evidence>
<sequence length="338" mass="37624">MAGAPADGSNKQPVTAKAEQKRRAAVEEDEPQVSGANNSNDRQEEQRPAKIQKTDEGEEDSKARRVRLIRVAQETKAIIPTILTVTPEAPPDGRKYLLDELPQLDQKNCPKVRTVVKVVEGDTFNTAINLANAAQFLDHEDTKPVCVLNMANAEHIGGGWEHGAMAQEEELCFRSSLSFTLKKKFYPIGSLSAIYSPTVVVFREDTRKRHRWMDLGKPEWLPIVGVVSIAAEVGPAVMIDDSKKYRYANAEDRDLMKGKMRLVLRIAATHGHRRLVLGALGCGAFQNPKHDVADCWLEVMKEKEFKGWFEAIVFGIVDPGHRTGNLGIFRECLDGVKL</sequence>
<comment type="caution">
    <text evidence="3">The sequence shown here is derived from an EMBL/GenBank/DDBJ whole genome shotgun (WGS) entry which is preliminary data.</text>
</comment>
<dbReference type="SUPFAM" id="SSF52949">
    <property type="entry name" value="Macro domain-like"/>
    <property type="match status" value="1"/>
</dbReference>
<dbReference type="Pfam" id="PF10021">
    <property type="entry name" value="PARG_cat_microb"/>
    <property type="match status" value="1"/>
</dbReference>
<dbReference type="EMBL" id="BHVY01000001">
    <property type="protein sequence ID" value="GIJ81873.1"/>
    <property type="molecule type" value="Genomic_DNA"/>
</dbReference>
<dbReference type="Proteomes" id="UP001043456">
    <property type="component" value="Unassembled WGS sequence"/>
</dbReference>
<accession>A0A9P3B4T8</accession>
<reference evidence="3 4" key="1">
    <citation type="submission" date="2018-10" db="EMBL/GenBank/DDBJ databases">
        <title>Pan-genome distribution and transcriptional activeness of fungal secondary metabolism genes in Aspergillus section Fumigati.</title>
        <authorList>
            <person name="Takahashi H."/>
            <person name="Umemura M."/>
            <person name="Ninomiya A."/>
            <person name="Kusuya Y."/>
            <person name="Urayama S."/>
            <person name="Shimizu M."/>
            <person name="Watanabe A."/>
            <person name="Kamei K."/>
            <person name="Yaguchi T."/>
            <person name="Hagiwara D."/>
        </authorList>
    </citation>
    <scope>NUCLEOTIDE SEQUENCE [LARGE SCALE GENOMIC DNA]</scope>
    <source>
        <strain evidence="3 4">IFM 55266</strain>
    </source>
</reference>
<dbReference type="PANTHER" id="PTHR35596:SF1">
    <property type="entry name" value="MICROBIAL-TYPE PARG CATALYTIC DOMAIN-CONTAINING PROTEIN"/>
    <property type="match status" value="1"/>
</dbReference>
<dbReference type="GeneID" id="66998989"/>
<dbReference type="AlphaFoldDB" id="A0A9P3B4T8"/>
<name>A0A9P3B4T8_9EURO</name>
<dbReference type="InterPro" id="IPR043472">
    <property type="entry name" value="Macro_dom-like"/>
</dbReference>
<feature type="compositionally biased region" description="Basic and acidic residues" evidence="1">
    <location>
        <begin position="41"/>
        <end position="62"/>
    </location>
</feature>
<evidence type="ECO:0000313" key="3">
    <source>
        <dbReference type="EMBL" id="GIJ81873.1"/>
    </source>
</evidence>
<keyword evidence="4" id="KW-1185">Reference proteome</keyword>
<dbReference type="NCBIfam" id="TIGR02452">
    <property type="entry name" value="TIGR02452 family protein"/>
    <property type="match status" value="1"/>
</dbReference>
<proteinExistence type="predicted"/>
<protein>
    <recommendedName>
        <fullName evidence="2">Microbial-type PARG catalytic domain-containing protein</fullName>
    </recommendedName>
</protein>
<evidence type="ECO:0000256" key="1">
    <source>
        <dbReference type="SAM" id="MobiDB-lite"/>
    </source>
</evidence>
<dbReference type="InterPro" id="IPR012664">
    <property type="entry name" value="CHP02452"/>
</dbReference>
<evidence type="ECO:0000259" key="2">
    <source>
        <dbReference type="Pfam" id="PF10021"/>
    </source>
</evidence>
<dbReference type="OrthoDB" id="9985428at2759"/>
<feature type="region of interest" description="Disordered" evidence="1">
    <location>
        <begin position="1"/>
        <end position="62"/>
    </location>
</feature>